<reference evidence="3" key="2">
    <citation type="submission" date="2019-09" db="UniProtKB">
        <authorList>
            <consortium name="WormBaseParasite"/>
        </authorList>
    </citation>
    <scope>IDENTIFICATION</scope>
</reference>
<dbReference type="Proteomes" id="UP000050761">
    <property type="component" value="Unassembled WGS sequence"/>
</dbReference>
<accession>A0A183GFI5</accession>
<dbReference type="WBParaSite" id="HPBE_0002116201-mRNA-1">
    <property type="protein sequence ID" value="HPBE_0002116201-mRNA-1"/>
    <property type="gene ID" value="HPBE_0002116201"/>
</dbReference>
<accession>A0A3P8B8N0</accession>
<dbReference type="AlphaFoldDB" id="A0A183GFI5"/>
<name>A0A183GFI5_HELPZ</name>
<gene>
    <name evidence="1" type="ORF">HPBE_LOCUS21161</name>
</gene>
<evidence type="ECO:0000313" key="3">
    <source>
        <dbReference type="WBParaSite" id="HPBE_0002116201-mRNA-1"/>
    </source>
</evidence>
<protein>
    <submittedName>
        <fullName evidence="1 3">Uncharacterized protein</fullName>
    </submittedName>
</protein>
<keyword evidence="2" id="KW-1185">Reference proteome</keyword>
<sequence length="119" mass="13047">MLHSLQNSPSIAHSNGISEAQATFRVRDATVTPAVEDSCNVLPSQLQKLEVEPYFGDIGQFGKETFSAYHSAKCAGIPSDKEGDHKLNEEVNRLWSLEAIGITDDPDSAFDAKENERII</sequence>
<proteinExistence type="predicted"/>
<dbReference type="EMBL" id="UZAH01032748">
    <property type="protein sequence ID" value="VDP23627.1"/>
    <property type="molecule type" value="Genomic_DNA"/>
</dbReference>
<organism evidence="2 3">
    <name type="scientific">Heligmosomoides polygyrus</name>
    <name type="common">Parasitic roundworm</name>
    <dbReference type="NCBI Taxonomy" id="6339"/>
    <lineage>
        <taxon>Eukaryota</taxon>
        <taxon>Metazoa</taxon>
        <taxon>Ecdysozoa</taxon>
        <taxon>Nematoda</taxon>
        <taxon>Chromadorea</taxon>
        <taxon>Rhabditida</taxon>
        <taxon>Rhabditina</taxon>
        <taxon>Rhabditomorpha</taxon>
        <taxon>Strongyloidea</taxon>
        <taxon>Heligmosomidae</taxon>
        <taxon>Heligmosomoides</taxon>
    </lineage>
</organism>
<evidence type="ECO:0000313" key="1">
    <source>
        <dbReference type="EMBL" id="VDP23627.1"/>
    </source>
</evidence>
<evidence type="ECO:0000313" key="2">
    <source>
        <dbReference type="Proteomes" id="UP000050761"/>
    </source>
</evidence>
<reference evidence="1 2" key="1">
    <citation type="submission" date="2018-11" db="EMBL/GenBank/DDBJ databases">
        <authorList>
            <consortium name="Pathogen Informatics"/>
        </authorList>
    </citation>
    <scope>NUCLEOTIDE SEQUENCE [LARGE SCALE GENOMIC DNA]</scope>
</reference>